<sequence>SLFTRPQDHLIPNSAWKDYSANTNYAFDSYEREEAAKKQQQPHNGNGRAPPHSRPKSHPPRPQGRPPSIPPQAPPGDSRSLQRPRNAAVLPPNDRSTFSLPRTQYERHTVGPAKGGPMPADFYFMPSQRKYSGEVVRVYVDYNGQKREH</sequence>
<reference evidence="3" key="1">
    <citation type="journal article" date="2013" name="Genome Biol.">
        <title>Draft genome of the mountain pine beetle, Dendroctonus ponderosae Hopkins, a major forest pest.</title>
        <authorList>
            <person name="Keeling C.I."/>
            <person name="Yuen M.M."/>
            <person name="Liao N.Y."/>
            <person name="Docking T.R."/>
            <person name="Chan S.K."/>
            <person name="Taylor G.A."/>
            <person name="Palmquist D.L."/>
            <person name="Jackman S.D."/>
            <person name="Nguyen A."/>
            <person name="Li M."/>
            <person name="Henderson H."/>
            <person name="Janes J.K."/>
            <person name="Zhao Y."/>
            <person name="Pandoh P."/>
            <person name="Moore R."/>
            <person name="Sperling F.A."/>
            <person name="Huber D.P."/>
            <person name="Birol I."/>
            <person name="Jones S.J."/>
            <person name="Bohlmann J."/>
        </authorList>
    </citation>
    <scope>NUCLEOTIDE SEQUENCE</scope>
</reference>
<dbReference type="Proteomes" id="UP000019118">
    <property type="component" value="Unassembled WGS sequence"/>
</dbReference>
<keyword evidence="3" id="KW-1185">Reference proteome</keyword>
<dbReference type="AlphaFoldDB" id="A0AAR5P4X4"/>
<feature type="compositionally biased region" description="Pro residues" evidence="1">
    <location>
        <begin position="60"/>
        <end position="74"/>
    </location>
</feature>
<organism evidence="2 3">
    <name type="scientific">Dendroctonus ponderosae</name>
    <name type="common">Mountain pine beetle</name>
    <dbReference type="NCBI Taxonomy" id="77166"/>
    <lineage>
        <taxon>Eukaryota</taxon>
        <taxon>Metazoa</taxon>
        <taxon>Ecdysozoa</taxon>
        <taxon>Arthropoda</taxon>
        <taxon>Hexapoda</taxon>
        <taxon>Insecta</taxon>
        <taxon>Pterygota</taxon>
        <taxon>Neoptera</taxon>
        <taxon>Endopterygota</taxon>
        <taxon>Coleoptera</taxon>
        <taxon>Polyphaga</taxon>
        <taxon>Cucujiformia</taxon>
        <taxon>Curculionidae</taxon>
        <taxon>Scolytinae</taxon>
        <taxon>Dendroctonus</taxon>
    </lineage>
</organism>
<reference evidence="2" key="2">
    <citation type="submission" date="2024-08" db="UniProtKB">
        <authorList>
            <consortium name="EnsemblMetazoa"/>
        </authorList>
    </citation>
    <scope>IDENTIFICATION</scope>
</reference>
<proteinExistence type="predicted"/>
<name>A0AAR5P4X4_DENPD</name>
<evidence type="ECO:0000313" key="2">
    <source>
        <dbReference type="EnsemblMetazoa" id="XP_019756164.1"/>
    </source>
</evidence>
<evidence type="ECO:0000256" key="1">
    <source>
        <dbReference type="SAM" id="MobiDB-lite"/>
    </source>
</evidence>
<accession>A0AAR5P4X4</accession>
<protein>
    <submittedName>
        <fullName evidence="2">Uncharacterized protein</fullName>
    </submittedName>
</protein>
<dbReference type="EnsemblMetazoa" id="XM_019900605.1">
    <property type="protein sequence ID" value="XP_019756164.1"/>
    <property type="gene ID" value="LOC109534826"/>
</dbReference>
<evidence type="ECO:0000313" key="3">
    <source>
        <dbReference type="Proteomes" id="UP000019118"/>
    </source>
</evidence>
<feature type="region of interest" description="Disordered" evidence="1">
    <location>
        <begin position="30"/>
        <end position="119"/>
    </location>
</feature>